<comment type="caution">
    <text evidence="5">The sequence shown here is derived from an EMBL/GenBank/DDBJ whole genome shotgun (WGS) entry which is preliminary data.</text>
</comment>
<keyword evidence="6" id="KW-1185">Reference proteome</keyword>
<dbReference type="EMBL" id="JBEZAM010000001">
    <property type="protein sequence ID" value="MEU7291765.1"/>
    <property type="molecule type" value="Genomic_DNA"/>
</dbReference>
<protein>
    <submittedName>
        <fullName evidence="5">Site-specific integrase</fullName>
    </submittedName>
</protein>
<dbReference type="PANTHER" id="PTHR30349:SF64">
    <property type="entry name" value="PROPHAGE INTEGRASE INTD-RELATED"/>
    <property type="match status" value="1"/>
</dbReference>
<comment type="similarity">
    <text evidence="1">Belongs to the 'phage' integrase family.</text>
</comment>
<dbReference type="PANTHER" id="PTHR30349">
    <property type="entry name" value="PHAGE INTEGRASE-RELATED"/>
    <property type="match status" value="1"/>
</dbReference>
<gene>
    <name evidence="5" type="ORF">AB0A76_00955</name>
</gene>
<accession>A0ABV3CNH8</accession>
<name>A0ABV3CNH8_STREX</name>
<evidence type="ECO:0000313" key="6">
    <source>
        <dbReference type="Proteomes" id="UP001551210"/>
    </source>
</evidence>
<keyword evidence="3" id="KW-0233">DNA recombination</keyword>
<feature type="domain" description="Tyr recombinase" evidence="4">
    <location>
        <begin position="241"/>
        <end position="452"/>
    </location>
</feature>
<evidence type="ECO:0000256" key="3">
    <source>
        <dbReference type="ARBA" id="ARBA00023172"/>
    </source>
</evidence>
<evidence type="ECO:0000256" key="2">
    <source>
        <dbReference type="ARBA" id="ARBA00023125"/>
    </source>
</evidence>
<dbReference type="PROSITE" id="PS51898">
    <property type="entry name" value="TYR_RECOMBINASE"/>
    <property type="match status" value="1"/>
</dbReference>
<organism evidence="5 6">
    <name type="scientific">Streptomyces exfoliatus</name>
    <name type="common">Streptomyces hydrogenans</name>
    <dbReference type="NCBI Taxonomy" id="1905"/>
    <lineage>
        <taxon>Bacteria</taxon>
        <taxon>Bacillati</taxon>
        <taxon>Actinomycetota</taxon>
        <taxon>Actinomycetes</taxon>
        <taxon>Kitasatosporales</taxon>
        <taxon>Streptomycetaceae</taxon>
        <taxon>Streptomyces</taxon>
    </lineage>
</organism>
<dbReference type="InterPro" id="IPR002104">
    <property type="entry name" value="Integrase_catalytic"/>
</dbReference>
<dbReference type="InterPro" id="IPR050090">
    <property type="entry name" value="Tyrosine_recombinase_XerCD"/>
</dbReference>
<dbReference type="SUPFAM" id="SSF56349">
    <property type="entry name" value="DNA breaking-rejoining enzymes"/>
    <property type="match status" value="1"/>
</dbReference>
<evidence type="ECO:0000313" key="5">
    <source>
        <dbReference type="EMBL" id="MEU7291765.1"/>
    </source>
</evidence>
<dbReference type="InterPro" id="IPR011010">
    <property type="entry name" value="DNA_brk_join_enz"/>
</dbReference>
<keyword evidence="2" id="KW-0238">DNA-binding</keyword>
<dbReference type="Proteomes" id="UP001551210">
    <property type="component" value="Unassembled WGS sequence"/>
</dbReference>
<dbReference type="RefSeq" id="WP_359202941.1">
    <property type="nucleotide sequence ID" value="NZ_JBEZAM010000001.1"/>
</dbReference>
<sequence>MLTYDVRIWGIRSRPSKSAPFQLRWKVGTEIHQQPFTTKTLADGRRAELMSAVRAGEQFDTESGLPASEHRALNSPSWYAHACAYALMKWPKAAAKHRVGIAEALTNITPVLTTTQKGAPDRKVLRLALRNWAFQMVRDGDGEWAPRKDVQEPPAEMAMALDWVAKNSLKVKDLAVSDKLRPALKAISLKLNGKPAADNTVARKRTVLSNALRYAVERDLLAVNPLTRIDWDPPETDDEVDFRHVPDPKLARELLKAVRAQGPRGEHLYAFFGCMYYAANRPSEVADVTKRDFKLPREGWGEIILAGSRPEVGSGWTNDGKSYEERGLKRRARRATRSIPIPPVLVEMMRHHIETQGAAPDGRLFSAVRGGRIRSTEYTEVWHEARRKVLAEEDLKTPLAEKPYSLRHAGVSLWIKAGVDPIEVARRAGHSIAVLWRFYAKLLRGQQHKANDLIDIALGAEPQG</sequence>
<dbReference type="InterPro" id="IPR013762">
    <property type="entry name" value="Integrase-like_cat_sf"/>
</dbReference>
<dbReference type="Gene3D" id="1.10.443.10">
    <property type="entry name" value="Intergrase catalytic core"/>
    <property type="match status" value="1"/>
</dbReference>
<proteinExistence type="inferred from homology"/>
<dbReference type="Gene3D" id="1.10.150.130">
    <property type="match status" value="1"/>
</dbReference>
<evidence type="ECO:0000256" key="1">
    <source>
        <dbReference type="ARBA" id="ARBA00008857"/>
    </source>
</evidence>
<dbReference type="InterPro" id="IPR010998">
    <property type="entry name" value="Integrase_recombinase_N"/>
</dbReference>
<reference evidence="5 6" key="1">
    <citation type="submission" date="2024-06" db="EMBL/GenBank/DDBJ databases">
        <title>The Natural Products Discovery Center: Release of the First 8490 Sequenced Strains for Exploring Actinobacteria Biosynthetic Diversity.</title>
        <authorList>
            <person name="Kalkreuter E."/>
            <person name="Kautsar S.A."/>
            <person name="Yang D."/>
            <person name="Bader C.D."/>
            <person name="Teijaro C.N."/>
            <person name="Fluegel L."/>
            <person name="Davis C.M."/>
            <person name="Simpson J.R."/>
            <person name="Lauterbach L."/>
            <person name="Steele A.D."/>
            <person name="Gui C."/>
            <person name="Meng S."/>
            <person name="Li G."/>
            <person name="Viehrig K."/>
            <person name="Ye F."/>
            <person name="Su P."/>
            <person name="Kiefer A.F."/>
            <person name="Nichols A."/>
            <person name="Cepeda A.J."/>
            <person name="Yan W."/>
            <person name="Fan B."/>
            <person name="Jiang Y."/>
            <person name="Adhikari A."/>
            <person name="Zheng C.-J."/>
            <person name="Schuster L."/>
            <person name="Cowan T.M."/>
            <person name="Smanski M.J."/>
            <person name="Chevrette M.G."/>
            <person name="De Carvalho L.P.S."/>
            <person name="Shen B."/>
        </authorList>
    </citation>
    <scope>NUCLEOTIDE SEQUENCE [LARGE SCALE GENOMIC DNA]</scope>
    <source>
        <strain evidence="5 6">NPDC045705</strain>
    </source>
</reference>
<evidence type="ECO:0000259" key="4">
    <source>
        <dbReference type="PROSITE" id="PS51898"/>
    </source>
</evidence>